<feature type="region of interest" description="Disordered" evidence="6">
    <location>
        <begin position="1"/>
        <end position="20"/>
    </location>
</feature>
<dbReference type="RefSeq" id="XP_025349252.1">
    <property type="nucleotide sequence ID" value="XM_025490201.1"/>
</dbReference>
<dbReference type="FunFam" id="3.30.420.40:FF:000122">
    <property type="entry name" value="ARP5 actin-related protein 5 homolog"/>
    <property type="match status" value="1"/>
</dbReference>
<feature type="region of interest" description="Disordered" evidence="6">
    <location>
        <begin position="373"/>
        <end position="430"/>
    </location>
</feature>
<dbReference type="Gene3D" id="3.30.420.40">
    <property type="match status" value="4"/>
</dbReference>
<feature type="region of interest" description="Disordered" evidence="6">
    <location>
        <begin position="308"/>
        <end position="332"/>
    </location>
</feature>
<name>A0A316UA97_9BASI</name>
<evidence type="ECO:0000313" key="7">
    <source>
        <dbReference type="EMBL" id="PWN22092.1"/>
    </source>
</evidence>
<evidence type="ECO:0000256" key="1">
    <source>
        <dbReference type="ARBA" id="ARBA00004123"/>
    </source>
</evidence>
<dbReference type="GO" id="GO:0005634">
    <property type="term" value="C:nucleus"/>
    <property type="evidence" value="ECO:0007669"/>
    <property type="project" value="UniProtKB-SubCell"/>
</dbReference>
<dbReference type="InterPro" id="IPR004000">
    <property type="entry name" value="Actin"/>
</dbReference>
<dbReference type="Gene3D" id="3.90.640.10">
    <property type="entry name" value="Actin, Chain A, domain 4"/>
    <property type="match status" value="2"/>
</dbReference>
<organism evidence="7 8">
    <name type="scientific">Pseudomicrostroma glucosiphilum</name>
    <dbReference type="NCBI Taxonomy" id="1684307"/>
    <lineage>
        <taxon>Eukaryota</taxon>
        <taxon>Fungi</taxon>
        <taxon>Dikarya</taxon>
        <taxon>Basidiomycota</taxon>
        <taxon>Ustilaginomycotina</taxon>
        <taxon>Exobasidiomycetes</taxon>
        <taxon>Microstromatales</taxon>
        <taxon>Microstromatales incertae sedis</taxon>
        <taxon>Pseudomicrostroma</taxon>
    </lineage>
</organism>
<evidence type="ECO:0000256" key="4">
    <source>
        <dbReference type="ARBA" id="ARBA00023242"/>
    </source>
</evidence>
<evidence type="ECO:0000256" key="6">
    <source>
        <dbReference type="SAM" id="MobiDB-lite"/>
    </source>
</evidence>
<dbReference type="Proteomes" id="UP000245942">
    <property type="component" value="Unassembled WGS sequence"/>
</dbReference>
<sequence>MTQSPLVHLTESAPSPLPATPEGYLAGADYRDRVPIVIDHGSSELRAGFATAAVSVSSSSSSSSSAYSRYSSPPSIHFPPIVSKYRDRRRNAQVLLVGPQASLDTESRSKARGPTEGGLIVAQDVLENVLDFTFSKLGISSPEGREGNVDHPIVLSEPMCNPGYCRGLTSELLFEAYGVPEVSYGLDSLFAAYANDIGPEGVIVSSGTSSTTIVPMIGGRGILGNAKRMNWGGSQASDYLLRLLQLKYPAFPVRLNASQSSSLLETPSLLYSHPQDYHSHIASLSDLRKLQSEGQTVQIPFVVPEGSKRNQLSEEERLKREERKKEAGKRLRDMTEKNRLQKLGEKEEQLRRIAELKDWKGKERKAEWQKRLESAGYDTEQDMEKEEKKLSTAVKRSRRRDQVEDDTALEPEAPPTFPLVEVPDHELTEEQIKEKRRQRLMKAGYDARMRVKAEKLEERRIEAERIQADEARRTNDPEGWAAEKRKEYEDVIERMKERKRKKELLSDRKSLAAQQRMKNIASLASDGPGGDRASPPGGGSRNAKRKRAGANGAEKDDGFGQNDEDWAIYRDIQGAEDSDEEEEDEDLLVDLEENLLKFDAGFTRDMTLAARIARKRALTRTFLGGTPEGYEEKPVNPFSTKNGQKTDEQPEEELDEEAELAQLAKQHQITLNVERARVAEVFFQPSLAGVDQAGLDEIVEMVVKGFPEDGGVRERMVSNIFLTGRHTLYPNLDTRLQNSLVALLPTTPYGSAVRVRRANDPRFDAWRGTARWCLERGQERKEASTREMYDEYGAEYIKDHPFVSAMI</sequence>
<comment type="similarity">
    <text evidence="5">Belongs to the actin family.</text>
</comment>
<feature type="compositionally biased region" description="Basic and acidic residues" evidence="6">
    <location>
        <begin position="462"/>
        <end position="496"/>
    </location>
</feature>
<keyword evidence="4" id="KW-0539">Nucleus</keyword>
<dbReference type="SMART" id="SM00268">
    <property type="entry name" value="ACTIN"/>
    <property type="match status" value="1"/>
</dbReference>
<reference evidence="7 8" key="1">
    <citation type="journal article" date="2018" name="Mol. Biol. Evol.">
        <title>Broad Genomic Sampling Reveals a Smut Pathogenic Ancestry of the Fungal Clade Ustilaginomycotina.</title>
        <authorList>
            <person name="Kijpornyongpan T."/>
            <person name="Mondo S.J."/>
            <person name="Barry K."/>
            <person name="Sandor L."/>
            <person name="Lee J."/>
            <person name="Lipzen A."/>
            <person name="Pangilinan J."/>
            <person name="LaButti K."/>
            <person name="Hainaut M."/>
            <person name="Henrissat B."/>
            <person name="Grigoriev I.V."/>
            <person name="Spatafora J.W."/>
            <person name="Aime M.C."/>
        </authorList>
    </citation>
    <scope>NUCLEOTIDE SEQUENCE [LARGE SCALE GENOMIC DNA]</scope>
    <source>
        <strain evidence="7 8">MCA 4718</strain>
    </source>
</reference>
<dbReference type="AlphaFoldDB" id="A0A316UA97"/>
<dbReference type="InterPro" id="IPR043129">
    <property type="entry name" value="ATPase_NBD"/>
</dbReference>
<feature type="region of interest" description="Disordered" evidence="6">
    <location>
        <begin position="624"/>
        <end position="657"/>
    </location>
</feature>
<keyword evidence="3" id="KW-0804">Transcription</keyword>
<dbReference type="EMBL" id="KZ819323">
    <property type="protein sequence ID" value="PWN22092.1"/>
    <property type="molecule type" value="Genomic_DNA"/>
</dbReference>
<evidence type="ECO:0000256" key="3">
    <source>
        <dbReference type="ARBA" id="ARBA00023163"/>
    </source>
</evidence>
<accession>A0A316UA97</accession>
<dbReference type="Pfam" id="PF00022">
    <property type="entry name" value="Actin"/>
    <property type="match status" value="2"/>
</dbReference>
<proteinExistence type="inferred from homology"/>
<evidence type="ECO:0000256" key="5">
    <source>
        <dbReference type="RuleBase" id="RU000487"/>
    </source>
</evidence>
<dbReference type="STRING" id="1684307.A0A316UA97"/>
<feature type="region of interest" description="Disordered" evidence="6">
    <location>
        <begin position="462"/>
        <end position="570"/>
    </location>
</feature>
<protein>
    <submittedName>
        <fullName evidence="7">Actin-like ATPase domain-containing protein</fullName>
    </submittedName>
</protein>
<keyword evidence="2" id="KW-0805">Transcription regulation</keyword>
<evidence type="ECO:0000256" key="2">
    <source>
        <dbReference type="ARBA" id="ARBA00023015"/>
    </source>
</evidence>
<dbReference type="SUPFAM" id="SSF53067">
    <property type="entry name" value="Actin-like ATPase domain"/>
    <property type="match status" value="2"/>
</dbReference>
<dbReference type="OrthoDB" id="7340501at2759"/>
<comment type="subcellular location">
    <subcellularLocation>
        <location evidence="1">Nucleus</location>
    </subcellularLocation>
</comment>
<keyword evidence="8" id="KW-1185">Reference proteome</keyword>
<evidence type="ECO:0000313" key="8">
    <source>
        <dbReference type="Proteomes" id="UP000245942"/>
    </source>
</evidence>
<gene>
    <name evidence="7" type="ORF">BCV69DRAFT_246344</name>
</gene>
<dbReference type="GeneID" id="37011935"/>
<dbReference type="PANTHER" id="PTHR11937">
    <property type="entry name" value="ACTIN"/>
    <property type="match status" value="1"/>
</dbReference>